<sequence length="338" mass="36367">MADAAAGHCGVLRIHFTPQDLMRTRFVAEPAPLAELVIALMVLRRGDADLFDHWRHGARRVFPRESLPLFDLVLPDRGPDFLDSLRGDFEGGLDEVLSAPRREVRLALRTLESADHPVAGWVRDLADGDRAAQRVLEVALRGAHEALVRRTWPRVAGSFHADLARRRELVLAQGIGAALTTLHPTARWNGSTLEIAAGGHRDVRLRGDGLTLMPTAFLASVRPLVGRAVPGRARLLVYPARIPLPLITAGDAGADLPLSVAALLGRTRAAVLEAIATNPAASTGELARRLGISSGRASEHATVLRQAGLINSHRHRNTVLHAPTPLGADLLNGATARR</sequence>
<keyword evidence="2" id="KW-0238">DNA-binding</keyword>
<evidence type="ECO:0000313" key="6">
    <source>
        <dbReference type="Proteomes" id="UP000323454"/>
    </source>
</evidence>
<dbReference type="SMART" id="SM00418">
    <property type="entry name" value="HTH_ARSR"/>
    <property type="match status" value="1"/>
</dbReference>
<dbReference type="InterPro" id="IPR051011">
    <property type="entry name" value="Metal_resp_trans_reg"/>
</dbReference>
<comment type="caution">
    <text evidence="5">The sequence shown here is derived from an EMBL/GenBank/DDBJ whole genome shotgun (WGS) entry which is preliminary data.</text>
</comment>
<dbReference type="EMBL" id="VUOB01000064">
    <property type="protein sequence ID" value="KAA2253892.1"/>
    <property type="molecule type" value="Genomic_DNA"/>
</dbReference>
<accession>A0A5B2WT51</accession>
<dbReference type="InterPro" id="IPR036390">
    <property type="entry name" value="WH_DNA-bd_sf"/>
</dbReference>
<evidence type="ECO:0000256" key="1">
    <source>
        <dbReference type="ARBA" id="ARBA00023015"/>
    </source>
</evidence>
<keyword evidence="6" id="KW-1185">Reference proteome</keyword>
<keyword evidence="3" id="KW-0804">Transcription</keyword>
<organism evidence="5 6">
    <name type="scientific">Solihabitans fulvus</name>
    <dbReference type="NCBI Taxonomy" id="1892852"/>
    <lineage>
        <taxon>Bacteria</taxon>
        <taxon>Bacillati</taxon>
        <taxon>Actinomycetota</taxon>
        <taxon>Actinomycetes</taxon>
        <taxon>Pseudonocardiales</taxon>
        <taxon>Pseudonocardiaceae</taxon>
        <taxon>Solihabitans</taxon>
    </lineage>
</organism>
<dbReference type="AlphaFoldDB" id="A0A5B2WT51"/>
<dbReference type="RefSeq" id="WP_149853586.1">
    <property type="nucleotide sequence ID" value="NZ_VUOB01000064.1"/>
</dbReference>
<protein>
    <submittedName>
        <fullName evidence="5">Winged helix-turn-helix transcriptional regulator</fullName>
    </submittedName>
</protein>
<reference evidence="5 6" key="2">
    <citation type="submission" date="2019-09" db="EMBL/GenBank/DDBJ databases">
        <authorList>
            <person name="Jin C."/>
        </authorList>
    </citation>
    <scope>NUCLEOTIDE SEQUENCE [LARGE SCALE GENOMIC DNA]</scope>
    <source>
        <strain evidence="5 6">AN110305</strain>
    </source>
</reference>
<dbReference type="InterPro" id="IPR000835">
    <property type="entry name" value="HTH_MarR-typ"/>
</dbReference>
<dbReference type="InterPro" id="IPR011991">
    <property type="entry name" value="ArsR-like_HTH"/>
</dbReference>
<dbReference type="CDD" id="cd00090">
    <property type="entry name" value="HTH_ARSR"/>
    <property type="match status" value="1"/>
</dbReference>
<dbReference type="PANTHER" id="PTHR43132">
    <property type="entry name" value="ARSENICAL RESISTANCE OPERON REPRESSOR ARSR-RELATED"/>
    <property type="match status" value="1"/>
</dbReference>
<dbReference type="OrthoDB" id="3808065at2"/>
<evidence type="ECO:0000256" key="2">
    <source>
        <dbReference type="ARBA" id="ARBA00023125"/>
    </source>
</evidence>
<dbReference type="Proteomes" id="UP000323454">
    <property type="component" value="Unassembled WGS sequence"/>
</dbReference>
<evidence type="ECO:0000256" key="3">
    <source>
        <dbReference type="ARBA" id="ARBA00023163"/>
    </source>
</evidence>
<gene>
    <name evidence="5" type="ORF">F0L68_31985</name>
</gene>
<evidence type="ECO:0000313" key="5">
    <source>
        <dbReference type="EMBL" id="KAA2253892.1"/>
    </source>
</evidence>
<dbReference type="InterPro" id="IPR036388">
    <property type="entry name" value="WH-like_DNA-bd_sf"/>
</dbReference>
<name>A0A5B2WT51_9PSEU</name>
<dbReference type="InterPro" id="IPR001845">
    <property type="entry name" value="HTH_ArsR_DNA-bd_dom"/>
</dbReference>
<dbReference type="GO" id="GO:0003677">
    <property type="term" value="F:DNA binding"/>
    <property type="evidence" value="ECO:0007669"/>
    <property type="project" value="UniProtKB-KW"/>
</dbReference>
<dbReference type="SUPFAM" id="SSF46785">
    <property type="entry name" value="Winged helix' DNA-binding domain"/>
    <property type="match status" value="1"/>
</dbReference>
<feature type="domain" description="HTH arsR-type" evidence="4">
    <location>
        <begin position="258"/>
        <end position="335"/>
    </location>
</feature>
<dbReference type="Pfam" id="PF12802">
    <property type="entry name" value="MarR_2"/>
    <property type="match status" value="1"/>
</dbReference>
<reference evidence="5 6" key="1">
    <citation type="submission" date="2019-09" db="EMBL/GenBank/DDBJ databases">
        <title>Goodfellowia gen. nov., a new genus of the Pseudonocardineae related to Actinoalloteichus, containing Goodfellowia coeruleoviolacea gen. nov., comb. nov. gen. nov., comb. nov.</title>
        <authorList>
            <person name="Labeda D."/>
        </authorList>
    </citation>
    <scope>NUCLEOTIDE SEQUENCE [LARGE SCALE GENOMIC DNA]</scope>
    <source>
        <strain evidence="5 6">AN110305</strain>
    </source>
</reference>
<evidence type="ECO:0000259" key="4">
    <source>
        <dbReference type="SMART" id="SM00418"/>
    </source>
</evidence>
<dbReference type="Gene3D" id="1.10.10.10">
    <property type="entry name" value="Winged helix-like DNA-binding domain superfamily/Winged helix DNA-binding domain"/>
    <property type="match status" value="1"/>
</dbReference>
<dbReference type="PANTHER" id="PTHR43132:SF8">
    <property type="entry name" value="HTH-TYPE TRANSCRIPTIONAL REGULATOR KMTR"/>
    <property type="match status" value="1"/>
</dbReference>
<proteinExistence type="predicted"/>
<dbReference type="GO" id="GO:0003700">
    <property type="term" value="F:DNA-binding transcription factor activity"/>
    <property type="evidence" value="ECO:0007669"/>
    <property type="project" value="InterPro"/>
</dbReference>
<keyword evidence="1" id="KW-0805">Transcription regulation</keyword>